<evidence type="ECO:0000313" key="4">
    <source>
        <dbReference type="Proteomes" id="UP000625804"/>
    </source>
</evidence>
<organism evidence="3 4">
    <name type="scientific">Calidifontibacillus erzurumensis</name>
    <dbReference type="NCBI Taxonomy" id="2741433"/>
    <lineage>
        <taxon>Bacteria</taxon>
        <taxon>Bacillati</taxon>
        <taxon>Bacillota</taxon>
        <taxon>Bacilli</taxon>
        <taxon>Bacillales</taxon>
        <taxon>Bacillaceae</taxon>
        <taxon>Calidifontibacillus/Schinkia group</taxon>
        <taxon>Calidifontibacillus</taxon>
    </lineage>
</organism>
<dbReference type="GO" id="GO:0016491">
    <property type="term" value="F:oxidoreductase activity"/>
    <property type="evidence" value="ECO:0007669"/>
    <property type="project" value="UniProtKB-KW"/>
</dbReference>
<dbReference type="SUPFAM" id="SSF51735">
    <property type="entry name" value="NAD(P)-binding Rossmann-fold domains"/>
    <property type="match status" value="1"/>
</dbReference>
<dbReference type="NCBIfam" id="NF047420">
    <property type="entry name" value="EF_P_mod_YmfI"/>
    <property type="match status" value="1"/>
</dbReference>
<dbReference type="PRINTS" id="PR00081">
    <property type="entry name" value="GDHRDH"/>
</dbReference>
<dbReference type="PANTHER" id="PTHR42879:SF2">
    <property type="entry name" value="3-OXOACYL-[ACYL-CARRIER-PROTEIN] REDUCTASE FABG"/>
    <property type="match status" value="1"/>
</dbReference>
<dbReference type="PRINTS" id="PR00080">
    <property type="entry name" value="SDRFAMILY"/>
</dbReference>
<evidence type="ECO:0000256" key="1">
    <source>
        <dbReference type="ARBA" id="ARBA00006484"/>
    </source>
</evidence>
<dbReference type="Gene3D" id="3.40.50.720">
    <property type="entry name" value="NAD(P)-binding Rossmann-like Domain"/>
    <property type="match status" value="1"/>
</dbReference>
<proteinExistence type="inferred from homology"/>
<keyword evidence="4" id="KW-1185">Reference proteome</keyword>
<dbReference type="PANTHER" id="PTHR42879">
    <property type="entry name" value="3-OXOACYL-(ACYL-CARRIER-PROTEIN) REDUCTASE"/>
    <property type="match status" value="1"/>
</dbReference>
<dbReference type="EMBL" id="JABTTE010000004">
    <property type="protein sequence ID" value="NSL51120.1"/>
    <property type="molecule type" value="Genomic_DNA"/>
</dbReference>
<accession>A0A8J8GBY2</accession>
<dbReference type="AlphaFoldDB" id="A0A8J8GBY2"/>
<dbReference type="Proteomes" id="UP000625804">
    <property type="component" value="Unassembled WGS sequence"/>
</dbReference>
<dbReference type="Pfam" id="PF13561">
    <property type="entry name" value="adh_short_C2"/>
    <property type="match status" value="1"/>
</dbReference>
<reference evidence="3" key="1">
    <citation type="submission" date="2020-06" db="EMBL/GenBank/DDBJ databases">
        <title>A novel thermopfilic bacterium from Erzurum, Turkey.</title>
        <authorList>
            <person name="Adiguzel A."/>
            <person name="Ay H."/>
            <person name="Baltaci M.O."/>
        </authorList>
    </citation>
    <scope>NUCLEOTIDE SEQUENCE</scope>
    <source>
        <strain evidence="3">P2</strain>
    </source>
</reference>
<gene>
    <name evidence="3" type="ORF">HR057_04985</name>
</gene>
<protein>
    <submittedName>
        <fullName evidence="3">SDR family oxidoreductase</fullName>
    </submittedName>
</protein>
<dbReference type="FunFam" id="3.40.50.720:FF:000173">
    <property type="entry name" value="3-oxoacyl-[acyl-carrier protein] reductase"/>
    <property type="match status" value="1"/>
</dbReference>
<keyword evidence="2" id="KW-0560">Oxidoreductase</keyword>
<dbReference type="InterPro" id="IPR036291">
    <property type="entry name" value="NAD(P)-bd_dom_sf"/>
</dbReference>
<dbReference type="InterPro" id="IPR002347">
    <property type="entry name" value="SDR_fam"/>
</dbReference>
<dbReference type="RefSeq" id="WP_173730469.1">
    <property type="nucleotide sequence ID" value="NZ_JABTTE010000004.1"/>
</dbReference>
<name>A0A8J8GBY2_9BACI</name>
<comment type="caution">
    <text evidence="3">The sequence shown here is derived from an EMBL/GenBank/DDBJ whole genome shotgun (WGS) entry which is preliminary data.</text>
</comment>
<evidence type="ECO:0000256" key="2">
    <source>
        <dbReference type="ARBA" id="ARBA00023002"/>
    </source>
</evidence>
<evidence type="ECO:0000313" key="3">
    <source>
        <dbReference type="EMBL" id="NSL51120.1"/>
    </source>
</evidence>
<dbReference type="CDD" id="cd05233">
    <property type="entry name" value="SDR_c"/>
    <property type="match status" value="1"/>
</dbReference>
<comment type="similarity">
    <text evidence="1">Belongs to the short-chain dehydrogenases/reductases (SDR) family.</text>
</comment>
<sequence length="238" mass="26097">MEKWALITGASGGIGLAIAQSLADDGYNLYLHYNQNEEPVKRLAEQLTVRCQLIRADLSSPTGYLEISKHIFHNIDVLILNAGQSHVGLVTDISDEEVNKMVQLHITSPFLLTKQLLPMMIRKKYGKIIVISSVWGIVGASCEVLYSMVKGGQNTFVKALAKELAPSGINVNGVAPGPIETSMLHMFSEEDKQAILDEIPMGRFGKPEEIAHAVSFLISEKASYINGEILNINGAWYT</sequence>
<dbReference type="InterPro" id="IPR050259">
    <property type="entry name" value="SDR"/>
</dbReference>